<evidence type="ECO:0000256" key="1">
    <source>
        <dbReference type="SAM" id="MobiDB-lite"/>
    </source>
</evidence>
<evidence type="ECO:0000313" key="4">
    <source>
        <dbReference type="Proteomes" id="UP000653480"/>
    </source>
</evidence>
<accession>A0A8H9H0P1</accession>
<organism evidence="3 4">
    <name type="scientific">Microbispora bryophytorum</name>
    <dbReference type="NCBI Taxonomy" id="1460882"/>
    <lineage>
        <taxon>Bacteria</taxon>
        <taxon>Bacillati</taxon>
        <taxon>Actinomycetota</taxon>
        <taxon>Actinomycetes</taxon>
        <taxon>Streptosporangiales</taxon>
        <taxon>Streptosporangiaceae</taxon>
        <taxon>Microbispora</taxon>
    </lineage>
</organism>
<feature type="compositionally biased region" description="Polar residues" evidence="1">
    <location>
        <begin position="1"/>
        <end position="14"/>
    </location>
</feature>
<evidence type="ECO:0008006" key="5">
    <source>
        <dbReference type="Google" id="ProtNLM"/>
    </source>
</evidence>
<protein>
    <recommendedName>
        <fullName evidence="5">DUF4307 domain-containing protein</fullName>
    </recommendedName>
</protein>
<dbReference type="AlphaFoldDB" id="A0A8H9H0P1"/>
<sequence length="158" mass="16761">MRTIVSHNTDNPQGDSAMPTDDAGGQGTRPVLGTPDDFAPRPARPARLAGYIVIALIVAVIAGGWGYVMLRANGNPSVSADVITFDASAADSAAITFTVHKPADRAAMCRIQALDTQHLEVGSREVDIPKGRSDLEFTERLRTSSQATAVHVDYCDLV</sequence>
<gene>
    <name evidence="3" type="ORF">GCM10011574_42180</name>
</gene>
<dbReference type="EMBL" id="BMMN01000007">
    <property type="protein sequence ID" value="GGO17975.1"/>
    <property type="molecule type" value="Genomic_DNA"/>
</dbReference>
<comment type="caution">
    <text evidence="3">The sequence shown here is derived from an EMBL/GenBank/DDBJ whole genome shotgun (WGS) entry which is preliminary data.</text>
</comment>
<dbReference type="Pfam" id="PF14155">
    <property type="entry name" value="DUF4307"/>
    <property type="match status" value="1"/>
</dbReference>
<keyword evidence="2" id="KW-0472">Membrane</keyword>
<feature type="transmembrane region" description="Helical" evidence="2">
    <location>
        <begin position="48"/>
        <end position="70"/>
    </location>
</feature>
<feature type="region of interest" description="Disordered" evidence="1">
    <location>
        <begin position="1"/>
        <end position="38"/>
    </location>
</feature>
<evidence type="ECO:0000313" key="3">
    <source>
        <dbReference type="EMBL" id="GGO17975.1"/>
    </source>
</evidence>
<dbReference type="InterPro" id="IPR025443">
    <property type="entry name" value="DUF4307"/>
</dbReference>
<dbReference type="Proteomes" id="UP000653480">
    <property type="component" value="Unassembled WGS sequence"/>
</dbReference>
<keyword evidence="2" id="KW-0812">Transmembrane</keyword>
<reference evidence="3" key="1">
    <citation type="journal article" date="2014" name="Int. J. Syst. Evol. Microbiol.">
        <title>Complete genome sequence of Corynebacterium casei LMG S-19264T (=DSM 44701T), isolated from a smear-ripened cheese.</title>
        <authorList>
            <consortium name="US DOE Joint Genome Institute (JGI-PGF)"/>
            <person name="Walter F."/>
            <person name="Albersmeier A."/>
            <person name="Kalinowski J."/>
            <person name="Ruckert C."/>
        </authorList>
    </citation>
    <scope>NUCLEOTIDE SEQUENCE</scope>
    <source>
        <strain evidence="3">CGMCC 4.7138</strain>
    </source>
</reference>
<proteinExistence type="predicted"/>
<keyword evidence="4" id="KW-1185">Reference proteome</keyword>
<reference evidence="3" key="2">
    <citation type="submission" date="2020-09" db="EMBL/GenBank/DDBJ databases">
        <authorList>
            <person name="Sun Q."/>
            <person name="Zhou Y."/>
        </authorList>
    </citation>
    <scope>NUCLEOTIDE SEQUENCE</scope>
    <source>
        <strain evidence="3">CGMCC 4.7138</strain>
    </source>
</reference>
<evidence type="ECO:0000256" key="2">
    <source>
        <dbReference type="SAM" id="Phobius"/>
    </source>
</evidence>
<name>A0A8H9H0P1_9ACTN</name>
<keyword evidence="2" id="KW-1133">Transmembrane helix</keyword>